<comment type="caution">
    <text evidence="2">The sequence shown here is derived from an EMBL/GenBank/DDBJ whole genome shotgun (WGS) entry which is preliminary data.</text>
</comment>
<proteinExistence type="predicted"/>
<dbReference type="AlphaFoldDB" id="A0A8H5IEX1"/>
<keyword evidence="3" id="KW-1185">Reference proteome</keyword>
<dbReference type="Proteomes" id="UP000582016">
    <property type="component" value="Unassembled WGS sequence"/>
</dbReference>
<accession>A0A8H5IEX1</accession>
<organism evidence="2 3">
    <name type="scientific">Fusarium phyllophilum</name>
    <dbReference type="NCBI Taxonomy" id="47803"/>
    <lineage>
        <taxon>Eukaryota</taxon>
        <taxon>Fungi</taxon>
        <taxon>Dikarya</taxon>
        <taxon>Ascomycota</taxon>
        <taxon>Pezizomycotina</taxon>
        <taxon>Sordariomycetes</taxon>
        <taxon>Hypocreomycetidae</taxon>
        <taxon>Hypocreales</taxon>
        <taxon>Nectriaceae</taxon>
        <taxon>Fusarium</taxon>
        <taxon>Fusarium fujikuroi species complex</taxon>
    </lineage>
</organism>
<sequence length="94" mass="10398">MVRPSPESTTPLSGANHGSSTKTLDNIYLDTTRSPLQRGIQQQLYTEISEANHGSLMLFPGIHHTSIRGEPWFVNTISRNPNLVEYTSGNSDTQ</sequence>
<evidence type="ECO:0000313" key="2">
    <source>
        <dbReference type="EMBL" id="KAF5534702.1"/>
    </source>
</evidence>
<name>A0A8H5IEX1_9HYPO</name>
<reference evidence="2 3" key="1">
    <citation type="submission" date="2020-05" db="EMBL/GenBank/DDBJ databases">
        <title>Identification and distribution of gene clusters putatively required for synthesis of sphingolipid metabolism inhibitors in phylogenetically diverse species of the filamentous fungus Fusarium.</title>
        <authorList>
            <person name="Kim H.-S."/>
            <person name="Busman M."/>
            <person name="Brown D.W."/>
            <person name="Divon H."/>
            <person name="Uhlig S."/>
            <person name="Proctor R.H."/>
        </authorList>
    </citation>
    <scope>NUCLEOTIDE SEQUENCE [LARGE SCALE GENOMIC DNA]</scope>
    <source>
        <strain evidence="2 3">NRRL 13617</strain>
    </source>
</reference>
<feature type="region of interest" description="Disordered" evidence="1">
    <location>
        <begin position="1"/>
        <end position="23"/>
    </location>
</feature>
<evidence type="ECO:0000256" key="1">
    <source>
        <dbReference type="SAM" id="MobiDB-lite"/>
    </source>
</evidence>
<dbReference type="EMBL" id="JAAOAQ010000776">
    <property type="protein sequence ID" value="KAF5534702.1"/>
    <property type="molecule type" value="Genomic_DNA"/>
</dbReference>
<protein>
    <submittedName>
        <fullName evidence="2">Uncharacterized protein</fullName>
    </submittedName>
</protein>
<gene>
    <name evidence="2" type="ORF">FPHYL_13362</name>
</gene>
<evidence type="ECO:0000313" key="3">
    <source>
        <dbReference type="Proteomes" id="UP000582016"/>
    </source>
</evidence>
<feature type="non-terminal residue" evidence="2">
    <location>
        <position position="94"/>
    </location>
</feature>